<evidence type="ECO:0000256" key="1">
    <source>
        <dbReference type="ARBA" id="ARBA00004514"/>
    </source>
</evidence>
<keyword evidence="6" id="KW-0966">Cell projection</keyword>
<reference evidence="6" key="1">
    <citation type="submission" date="2016-10" db="EMBL/GenBank/DDBJ databases">
        <title>Sequence of Gallionella enrichment culture.</title>
        <authorList>
            <person name="Poehlein A."/>
            <person name="Muehling M."/>
            <person name="Daniel R."/>
        </authorList>
    </citation>
    <scope>NUCLEOTIDE SEQUENCE</scope>
</reference>
<dbReference type="PANTHER" id="PTHR34773:SF1">
    <property type="entry name" value="FLAGELLAR SECRETION CHAPERONE FLIS"/>
    <property type="match status" value="1"/>
</dbReference>
<dbReference type="PANTHER" id="PTHR34773">
    <property type="entry name" value="FLAGELLAR SECRETION CHAPERONE FLIS"/>
    <property type="match status" value="1"/>
</dbReference>
<protein>
    <submittedName>
        <fullName evidence="6">Flagellar protein FliS</fullName>
    </submittedName>
</protein>
<dbReference type="GO" id="GO:0071973">
    <property type="term" value="P:bacterial-type flagellum-dependent cell motility"/>
    <property type="evidence" value="ECO:0007669"/>
    <property type="project" value="TreeGrafter"/>
</dbReference>
<evidence type="ECO:0000256" key="5">
    <source>
        <dbReference type="ARBA" id="ARBA00023186"/>
    </source>
</evidence>
<dbReference type="InterPro" id="IPR036584">
    <property type="entry name" value="FliS_sf"/>
</dbReference>
<dbReference type="InterPro" id="IPR003713">
    <property type="entry name" value="FliS"/>
</dbReference>
<evidence type="ECO:0000256" key="3">
    <source>
        <dbReference type="ARBA" id="ARBA00022490"/>
    </source>
</evidence>
<dbReference type="AlphaFoldDB" id="A0A1J5R592"/>
<accession>A0A1J5R592</accession>
<keyword evidence="5" id="KW-0143">Chaperone</keyword>
<gene>
    <name evidence="6" type="primary">fliS_9</name>
    <name evidence="6" type="ORF">GALL_348580</name>
</gene>
<dbReference type="Pfam" id="PF02561">
    <property type="entry name" value="FliS"/>
    <property type="match status" value="1"/>
</dbReference>
<keyword evidence="3" id="KW-0963">Cytoplasm</keyword>
<evidence type="ECO:0000256" key="2">
    <source>
        <dbReference type="ARBA" id="ARBA00008787"/>
    </source>
</evidence>
<proteinExistence type="inferred from homology"/>
<evidence type="ECO:0000313" key="6">
    <source>
        <dbReference type="EMBL" id="OIQ83341.1"/>
    </source>
</evidence>
<dbReference type="CDD" id="cd16098">
    <property type="entry name" value="FliS"/>
    <property type="match status" value="1"/>
</dbReference>
<name>A0A1J5R592_9ZZZZ</name>
<dbReference type="GO" id="GO:0044780">
    <property type="term" value="P:bacterial-type flagellum assembly"/>
    <property type="evidence" value="ECO:0007669"/>
    <property type="project" value="InterPro"/>
</dbReference>
<comment type="similarity">
    <text evidence="2">Belongs to the FliS family.</text>
</comment>
<keyword evidence="6" id="KW-0969">Cilium</keyword>
<organism evidence="6">
    <name type="scientific">mine drainage metagenome</name>
    <dbReference type="NCBI Taxonomy" id="410659"/>
    <lineage>
        <taxon>unclassified sequences</taxon>
        <taxon>metagenomes</taxon>
        <taxon>ecological metagenomes</taxon>
    </lineage>
</organism>
<dbReference type="NCBIfam" id="TIGR00208">
    <property type="entry name" value="fliS"/>
    <property type="match status" value="1"/>
</dbReference>
<comment type="subcellular location">
    <subcellularLocation>
        <location evidence="1">Cytoplasm</location>
        <location evidence="1">Cytosol</location>
    </subcellularLocation>
</comment>
<sequence>MSAGLAVNAYRQVARQGVPEDKLLVLGLDGILEYMRRAKVAIDGGALTDKVFAMNRAQQLVEHLLAALPEEGDAQHGALTQRLAGIYRYLLERLYHANIFDDLAALDDCAAVVAALRDSWVEGLQQPA</sequence>
<dbReference type="GO" id="GO:0005829">
    <property type="term" value="C:cytosol"/>
    <property type="evidence" value="ECO:0007669"/>
    <property type="project" value="UniProtKB-SubCell"/>
</dbReference>
<keyword evidence="4" id="KW-1005">Bacterial flagellum biogenesis</keyword>
<comment type="caution">
    <text evidence="6">The sequence shown here is derived from an EMBL/GenBank/DDBJ whole genome shotgun (WGS) entry which is preliminary data.</text>
</comment>
<dbReference type="SUPFAM" id="SSF101116">
    <property type="entry name" value="Flagellar export chaperone FliS"/>
    <property type="match status" value="1"/>
</dbReference>
<evidence type="ECO:0000256" key="4">
    <source>
        <dbReference type="ARBA" id="ARBA00022795"/>
    </source>
</evidence>
<dbReference type="Gene3D" id="1.20.120.340">
    <property type="entry name" value="Flagellar protein FliS"/>
    <property type="match status" value="1"/>
</dbReference>
<dbReference type="EMBL" id="MLJW01000712">
    <property type="protein sequence ID" value="OIQ83341.1"/>
    <property type="molecule type" value="Genomic_DNA"/>
</dbReference>
<keyword evidence="6" id="KW-0282">Flagellum</keyword>